<sequence length="262" mass="30981">MNCCICNKEINILNSKKSNNNHICNECYNHLPQLIKEKINNYMPYELNSYIEYDKLYHNDLIDIFTKTCSFGEVILDEHHGLIAFCKNIKNDKLPDTCHDIYKVLEIEDFDLAMKNPSIYHNSVIADIEMSIVFHNPDIKITKVVKHHEKCEAIRTNKGYDYSIPPILSIFVGMIDKARERAYKKECNNLYEFFDLKNKKEYELAKATLMVDDYYDEQILKEQRNKLLKIYHPDENIDESICLKYSQKINEAYKVLKKKLKG</sequence>
<evidence type="ECO:0000313" key="4">
    <source>
        <dbReference type="Proteomes" id="UP000260758"/>
    </source>
</evidence>
<dbReference type="Pfam" id="PF14471">
    <property type="entry name" value="DUF4428"/>
    <property type="match status" value="1"/>
</dbReference>
<keyword evidence="1" id="KW-0235">DNA replication</keyword>
<dbReference type="RefSeq" id="WP_117718678.1">
    <property type="nucleotide sequence ID" value="NZ_QSTP01000005.1"/>
</dbReference>
<dbReference type="PROSITE" id="PS50076">
    <property type="entry name" value="DNAJ_2"/>
    <property type="match status" value="1"/>
</dbReference>
<gene>
    <name evidence="3" type="ORF">DXB99_06425</name>
</gene>
<proteinExistence type="predicted"/>
<evidence type="ECO:0000256" key="1">
    <source>
        <dbReference type="ARBA" id="ARBA00022705"/>
    </source>
</evidence>
<dbReference type="Gene3D" id="1.10.287.110">
    <property type="entry name" value="DnaJ domain"/>
    <property type="match status" value="1"/>
</dbReference>
<accession>A0A3E4YBQ1</accession>
<dbReference type="EMBL" id="QSTP01000005">
    <property type="protein sequence ID" value="RGM72169.1"/>
    <property type="molecule type" value="Genomic_DNA"/>
</dbReference>
<reference evidence="3 4" key="1">
    <citation type="submission" date="2018-08" db="EMBL/GenBank/DDBJ databases">
        <title>A genome reference for cultivated species of the human gut microbiota.</title>
        <authorList>
            <person name="Zou Y."/>
            <person name="Xue W."/>
            <person name="Luo G."/>
        </authorList>
    </citation>
    <scope>NUCLEOTIDE SEQUENCE [LARGE SCALE GENOMIC DNA]</scope>
    <source>
        <strain evidence="3 4">OM07-13</strain>
    </source>
</reference>
<name>A0A3E4YBQ1_9FIRM</name>
<dbReference type="CDD" id="cd06257">
    <property type="entry name" value="DnaJ"/>
    <property type="match status" value="1"/>
</dbReference>
<dbReference type="InterPro" id="IPR001623">
    <property type="entry name" value="DnaJ_domain"/>
</dbReference>
<dbReference type="SUPFAM" id="SSF46565">
    <property type="entry name" value="Chaperone J-domain"/>
    <property type="match status" value="1"/>
</dbReference>
<comment type="caution">
    <text evidence="3">The sequence shown here is derived from an EMBL/GenBank/DDBJ whole genome shotgun (WGS) entry which is preliminary data.</text>
</comment>
<evidence type="ECO:0000259" key="2">
    <source>
        <dbReference type="PROSITE" id="PS50076"/>
    </source>
</evidence>
<dbReference type="InterPro" id="IPR027872">
    <property type="entry name" value="DUF4428"/>
</dbReference>
<organism evidence="3 4">
    <name type="scientific">Agathobacter rectalis</name>
    <dbReference type="NCBI Taxonomy" id="39491"/>
    <lineage>
        <taxon>Bacteria</taxon>
        <taxon>Bacillati</taxon>
        <taxon>Bacillota</taxon>
        <taxon>Clostridia</taxon>
        <taxon>Lachnospirales</taxon>
        <taxon>Lachnospiraceae</taxon>
        <taxon>Agathobacter</taxon>
    </lineage>
</organism>
<dbReference type="Proteomes" id="UP000260758">
    <property type="component" value="Unassembled WGS sequence"/>
</dbReference>
<protein>
    <recommendedName>
        <fullName evidence="2">J domain-containing protein</fullName>
    </recommendedName>
</protein>
<dbReference type="AlphaFoldDB" id="A0A3E4YBQ1"/>
<evidence type="ECO:0000313" key="3">
    <source>
        <dbReference type="EMBL" id="RGM72169.1"/>
    </source>
</evidence>
<dbReference type="InterPro" id="IPR036869">
    <property type="entry name" value="J_dom_sf"/>
</dbReference>
<dbReference type="GO" id="GO:0006260">
    <property type="term" value="P:DNA replication"/>
    <property type="evidence" value="ECO:0007669"/>
    <property type="project" value="UniProtKB-KW"/>
</dbReference>
<feature type="domain" description="J" evidence="2">
    <location>
        <begin position="189"/>
        <end position="261"/>
    </location>
</feature>